<feature type="region of interest" description="Disordered" evidence="1">
    <location>
        <begin position="46"/>
        <end position="72"/>
    </location>
</feature>
<sequence length="72" mass="7395">MIEKRDPAGRLVARVGIADGRLEGPCLFFAEDGETVVARTLFRAGHPVPPPAGSDPAPSLLGAPVASGESPF</sequence>
<proteinExistence type="predicted"/>
<reference evidence="2 3" key="1">
    <citation type="journal article" date="2013" name="Int. J. Syst. Evol. Microbiol.">
        <title>Azospirillum humicireducens sp. nov., a nitrogen-fixing bacterium isolated from a microbial fuel cell.</title>
        <authorList>
            <person name="Zhou S."/>
            <person name="Han L."/>
            <person name="Wang Y."/>
            <person name="Yang G."/>
            <person name="Zhuang L."/>
            <person name="Hu P."/>
        </authorList>
    </citation>
    <scope>NUCLEOTIDE SEQUENCE [LARGE SCALE GENOMIC DNA]</scope>
    <source>
        <strain evidence="2 3">SgZ-5</strain>
    </source>
</reference>
<accession>A0A160JEG6</accession>
<evidence type="ECO:0000313" key="3">
    <source>
        <dbReference type="Proteomes" id="UP000077405"/>
    </source>
</evidence>
<dbReference type="Proteomes" id="UP000077405">
    <property type="component" value="Chromosome"/>
</dbReference>
<evidence type="ECO:0000313" key="2">
    <source>
        <dbReference type="EMBL" id="ANC91180.1"/>
    </source>
</evidence>
<protein>
    <submittedName>
        <fullName evidence="2">Uncharacterized protein</fullName>
    </submittedName>
</protein>
<dbReference type="STRING" id="1226968.A6A40_04275"/>
<name>A0A160JEG6_9PROT</name>
<dbReference type="RefSeq" id="WP_063634265.1">
    <property type="nucleotide sequence ID" value="NZ_CP015285.1"/>
</dbReference>
<evidence type="ECO:0000256" key="1">
    <source>
        <dbReference type="SAM" id="MobiDB-lite"/>
    </source>
</evidence>
<dbReference type="OrthoDB" id="7306860at2"/>
<keyword evidence="3" id="KW-1185">Reference proteome</keyword>
<organism evidence="2 3">
    <name type="scientific">Azospirillum humicireducens</name>
    <dbReference type="NCBI Taxonomy" id="1226968"/>
    <lineage>
        <taxon>Bacteria</taxon>
        <taxon>Pseudomonadati</taxon>
        <taxon>Pseudomonadota</taxon>
        <taxon>Alphaproteobacteria</taxon>
        <taxon>Rhodospirillales</taxon>
        <taxon>Azospirillaceae</taxon>
        <taxon>Azospirillum</taxon>
    </lineage>
</organism>
<dbReference type="KEGG" id="ahu:A6A40_04275"/>
<dbReference type="AlphaFoldDB" id="A0A160JEG6"/>
<dbReference type="EMBL" id="CP015285">
    <property type="protein sequence ID" value="ANC91180.1"/>
    <property type="molecule type" value="Genomic_DNA"/>
</dbReference>
<gene>
    <name evidence="2" type="ORF">A6A40_04275</name>
</gene>